<keyword evidence="11" id="KW-0720">Serine protease</keyword>
<comment type="subcellular location">
    <subcellularLocation>
        <location evidence="2">Periplasm</location>
    </subcellularLocation>
</comment>
<dbReference type="Pfam" id="PF13180">
    <property type="entry name" value="PDZ_2"/>
    <property type="match status" value="1"/>
</dbReference>
<name>A0A917QBR3_9HYPH</name>
<dbReference type="InterPro" id="IPR036034">
    <property type="entry name" value="PDZ_sf"/>
</dbReference>
<evidence type="ECO:0000259" key="14">
    <source>
        <dbReference type="PROSITE" id="PS50106"/>
    </source>
</evidence>
<gene>
    <name evidence="15" type="ORF">GCM10011322_27870</name>
</gene>
<organism evidence="15 16">
    <name type="scientific">Salinarimonas ramus</name>
    <dbReference type="NCBI Taxonomy" id="690164"/>
    <lineage>
        <taxon>Bacteria</taxon>
        <taxon>Pseudomonadati</taxon>
        <taxon>Pseudomonadota</taxon>
        <taxon>Alphaproteobacteria</taxon>
        <taxon>Hyphomicrobiales</taxon>
        <taxon>Salinarimonadaceae</taxon>
        <taxon>Salinarimonas</taxon>
    </lineage>
</organism>
<dbReference type="GO" id="GO:0006508">
    <property type="term" value="P:proteolysis"/>
    <property type="evidence" value="ECO:0007669"/>
    <property type="project" value="UniProtKB-KW"/>
</dbReference>
<dbReference type="PROSITE" id="PS50106">
    <property type="entry name" value="PDZ"/>
    <property type="match status" value="1"/>
</dbReference>
<dbReference type="SUPFAM" id="SSF50494">
    <property type="entry name" value="Trypsin-like serine proteases"/>
    <property type="match status" value="1"/>
</dbReference>
<dbReference type="InterPro" id="IPR001940">
    <property type="entry name" value="Peptidase_S1C"/>
</dbReference>
<evidence type="ECO:0000256" key="11">
    <source>
        <dbReference type="ARBA" id="ARBA00022825"/>
    </source>
</evidence>
<dbReference type="Proteomes" id="UP000600449">
    <property type="component" value="Unassembled WGS sequence"/>
</dbReference>
<dbReference type="PANTHER" id="PTHR22939">
    <property type="entry name" value="SERINE PROTEASE FAMILY S1C HTRA-RELATED"/>
    <property type="match status" value="1"/>
</dbReference>
<dbReference type="GO" id="GO:0042597">
    <property type="term" value="C:periplasmic space"/>
    <property type="evidence" value="ECO:0007669"/>
    <property type="project" value="UniProtKB-SubCell"/>
</dbReference>
<dbReference type="PRINTS" id="PR00834">
    <property type="entry name" value="PROTEASES2C"/>
</dbReference>
<dbReference type="InterPro" id="IPR001478">
    <property type="entry name" value="PDZ"/>
</dbReference>
<reference evidence="15 16" key="1">
    <citation type="journal article" date="2014" name="Int. J. Syst. Evol. Microbiol.">
        <title>Complete genome sequence of Corynebacterium casei LMG S-19264T (=DSM 44701T), isolated from a smear-ripened cheese.</title>
        <authorList>
            <consortium name="US DOE Joint Genome Institute (JGI-PGF)"/>
            <person name="Walter F."/>
            <person name="Albersmeier A."/>
            <person name="Kalinowski J."/>
            <person name="Ruckert C."/>
        </authorList>
    </citation>
    <scope>NUCLEOTIDE SEQUENCE [LARGE SCALE GENOMIC DNA]</scope>
    <source>
        <strain evidence="15 16">CGMCC 1.9161</strain>
    </source>
</reference>
<keyword evidence="8" id="KW-0677">Repeat</keyword>
<dbReference type="RefSeq" id="WP_188913843.1">
    <property type="nucleotide sequence ID" value="NZ_BMMF01000008.1"/>
</dbReference>
<evidence type="ECO:0000256" key="7">
    <source>
        <dbReference type="ARBA" id="ARBA00022729"/>
    </source>
</evidence>
<evidence type="ECO:0000256" key="1">
    <source>
        <dbReference type="ARBA" id="ARBA00001772"/>
    </source>
</evidence>
<keyword evidence="10" id="KW-0378">Hydrolase</keyword>
<evidence type="ECO:0000256" key="2">
    <source>
        <dbReference type="ARBA" id="ARBA00004418"/>
    </source>
</evidence>
<dbReference type="GO" id="GO:0004252">
    <property type="term" value="F:serine-type endopeptidase activity"/>
    <property type="evidence" value="ECO:0007669"/>
    <property type="project" value="InterPro"/>
</dbReference>
<dbReference type="Gene3D" id="2.30.42.10">
    <property type="match status" value="1"/>
</dbReference>
<keyword evidence="6" id="KW-0645">Protease</keyword>
<evidence type="ECO:0000256" key="13">
    <source>
        <dbReference type="ARBA" id="ARBA00032850"/>
    </source>
</evidence>
<keyword evidence="12" id="KW-0346">Stress response</keyword>
<evidence type="ECO:0000256" key="10">
    <source>
        <dbReference type="ARBA" id="ARBA00022801"/>
    </source>
</evidence>
<evidence type="ECO:0000256" key="9">
    <source>
        <dbReference type="ARBA" id="ARBA00022764"/>
    </source>
</evidence>
<dbReference type="SMART" id="SM00228">
    <property type="entry name" value="PDZ"/>
    <property type="match status" value="1"/>
</dbReference>
<evidence type="ECO:0000256" key="6">
    <source>
        <dbReference type="ARBA" id="ARBA00022670"/>
    </source>
</evidence>
<dbReference type="AlphaFoldDB" id="A0A917QBR3"/>
<accession>A0A917QBR3</accession>
<evidence type="ECO:0000256" key="3">
    <source>
        <dbReference type="ARBA" id="ARBA00010541"/>
    </source>
</evidence>
<evidence type="ECO:0000256" key="12">
    <source>
        <dbReference type="ARBA" id="ARBA00023016"/>
    </source>
</evidence>
<evidence type="ECO:0000256" key="4">
    <source>
        <dbReference type="ARBA" id="ARBA00013035"/>
    </source>
</evidence>
<protein>
    <recommendedName>
        <fullName evidence="5">Probable periplasmic serine endoprotease DegP-like</fullName>
        <ecNumber evidence="4">3.4.21.107</ecNumber>
    </recommendedName>
    <alternativeName>
        <fullName evidence="13">Protease Do</fullName>
    </alternativeName>
</protein>
<evidence type="ECO:0000256" key="8">
    <source>
        <dbReference type="ARBA" id="ARBA00022737"/>
    </source>
</evidence>
<dbReference type="EC" id="3.4.21.107" evidence="4"/>
<dbReference type="SUPFAM" id="SSF50156">
    <property type="entry name" value="PDZ domain-like"/>
    <property type="match status" value="1"/>
</dbReference>
<feature type="domain" description="PDZ" evidence="14">
    <location>
        <begin position="291"/>
        <end position="362"/>
    </location>
</feature>
<keyword evidence="9" id="KW-0574">Periplasm</keyword>
<dbReference type="Gene3D" id="2.40.10.120">
    <property type="match status" value="1"/>
</dbReference>
<comment type="similarity">
    <text evidence="3">Belongs to the peptidase S1C family.</text>
</comment>
<proteinExistence type="inferred from homology"/>
<dbReference type="InterPro" id="IPR009003">
    <property type="entry name" value="Peptidase_S1_PA"/>
</dbReference>
<dbReference type="PANTHER" id="PTHR22939:SF130">
    <property type="entry name" value="PERIPLASMIC SERINE ENDOPROTEASE DEGP-LIKE-RELATED"/>
    <property type="match status" value="1"/>
</dbReference>
<keyword evidence="16" id="KW-1185">Reference proteome</keyword>
<dbReference type="FunFam" id="2.40.10.120:FF:000007">
    <property type="entry name" value="Periplasmic serine endoprotease DegP-like"/>
    <property type="match status" value="1"/>
</dbReference>
<comment type="caution">
    <text evidence="15">The sequence shown here is derived from an EMBL/GenBank/DDBJ whole genome shotgun (WGS) entry which is preliminary data.</text>
</comment>
<comment type="catalytic activity">
    <reaction evidence="1">
        <text>Acts on substrates that are at least partially unfolded. The cleavage site P1 residue is normally between a pair of hydrophobic residues, such as Val-|-Val.</text>
        <dbReference type="EC" id="3.4.21.107"/>
    </reaction>
</comment>
<dbReference type="CDD" id="cd10839">
    <property type="entry name" value="cpPDZ1_DegP-like"/>
    <property type="match status" value="1"/>
</dbReference>
<evidence type="ECO:0000256" key="5">
    <source>
        <dbReference type="ARBA" id="ARBA00013958"/>
    </source>
</evidence>
<dbReference type="EMBL" id="BMMF01000008">
    <property type="protein sequence ID" value="GGK39248.1"/>
    <property type="molecule type" value="Genomic_DNA"/>
</dbReference>
<sequence>MRDTSTRQSPIARLRGGLLAAAAFAALAGVGAYGTGMLPPAPAAADPLTLDQPLVMPSFADVVERVRPAVVSVRVRAQNVASRGGPADAFGGGLPDLRPGDPLYDFFRRFGEADPRERRGGPPPERFAASQGSGFFVSQDGFLVTNNHVVENAVAVEVLMDDGRTYDARVVGTDPRTDLALVKVDADGETFPYVEFAPDRSRIGDWVVAIGNPFGLGGTVTAGIVSAEARDIGAGPYDDFIQIDAPINRGNSGGPTFNLRGQVVGVNTAIFSPSGGNVGIAFAIPAHVAESVTTQLREDGIVTRGFLGVQVQAVTPEIAEAIGLAAPRGALIAQPQPNTPAAEAGLRSGDVIVAVDGAAVDDHRDLTRRIADIEPGTRVPITIFRKGRETAIDVRIGRLGT</sequence>
<evidence type="ECO:0000313" key="15">
    <source>
        <dbReference type="EMBL" id="GGK39248.1"/>
    </source>
</evidence>
<dbReference type="Pfam" id="PF13365">
    <property type="entry name" value="Trypsin_2"/>
    <property type="match status" value="1"/>
</dbReference>
<keyword evidence="7" id="KW-0732">Signal</keyword>
<evidence type="ECO:0000313" key="16">
    <source>
        <dbReference type="Proteomes" id="UP000600449"/>
    </source>
</evidence>